<dbReference type="GeneID" id="63787613"/>
<dbReference type="PROSITE" id="PS50005">
    <property type="entry name" value="TPR"/>
    <property type="match status" value="1"/>
</dbReference>
<sequence>MDQIKALLKQAKDASDELRFDQAQAFIVSALELNANYAPSYEILGEIFVEQDALPQARIAFQKAIEVAEKEEDARSGFGKYLWLGQLSEEGGMDSLKYYKMGVKRLIAHIANLPEAQQPPLRARLASAYSAMAELYMTDLCMEADAEANCEKYVTNALLADESSSEALQTMASMRLSQQRVEEARTALRHSLSLWHDPDGASGALPAYASRIALVRLLLECDMTDESLDVLQQLSREDDESVDLWYLFGWTYFLAGQLLPQSENMEKRNESWEDARHCLQKCEQLYKRLEWEDEGIREHAGELLATIAEAGIPLTTVDEGDEERR</sequence>
<protein>
    <submittedName>
        <fullName evidence="2">Uncharacterized protein</fullName>
    </submittedName>
</protein>
<organism evidence="2 3">
    <name type="scientific">Protomyces lactucae-debilis</name>
    <dbReference type="NCBI Taxonomy" id="2754530"/>
    <lineage>
        <taxon>Eukaryota</taxon>
        <taxon>Fungi</taxon>
        <taxon>Dikarya</taxon>
        <taxon>Ascomycota</taxon>
        <taxon>Taphrinomycotina</taxon>
        <taxon>Taphrinomycetes</taxon>
        <taxon>Taphrinales</taxon>
        <taxon>Protomycetaceae</taxon>
        <taxon>Protomyces</taxon>
    </lineage>
</organism>
<gene>
    <name evidence="2" type="ORF">BCR37DRAFT_391477</name>
</gene>
<dbReference type="CDD" id="cd24142">
    <property type="entry name" value="ACL4-like"/>
    <property type="match status" value="1"/>
</dbReference>
<keyword evidence="3" id="KW-1185">Reference proteome</keyword>
<evidence type="ECO:0000313" key="3">
    <source>
        <dbReference type="Proteomes" id="UP000193685"/>
    </source>
</evidence>
<dbReference type="EMBL" id="MCFI01000004">
    <property type="protein sequence ID" value="ORY85717.1"/>
    <property type="molecule type" value="Genomic_DNA"/>
</dbReference>
<dbReference type="OMA" id="ETYMTDL"/>
<comment type="caution">
    <text evidence="2">The sequence shown here is derived from an EMBL/GenBank/DDBJ whole genome shotgun (WGS) entry which is preliminary data.</text>
</comment>
<evidence type="ECO:0000313" key="2">
    <source>
        <dbReference type="EMBL" id="ORY85717.1"/>
    </source>
</evidence>
<dbReference type="InterPro" id="IPR019734">
    <property type="entry name" value="TPR_rpt"/>
</dbReference>
<keyword evidence="1" id="KW-0802">TPR repeat</keyword>
<name>A0A1Y2FQ41_PROLT</name>
<accession>A0A1Y2FQ41</accession>
<evidence type="ECO:0000256" key="1">
    <source>
        <dbReference type="PROSITE-ProRule" id="PRU00339"/>
    </source>
</evidence>
<dbReference type="Gene3D" id="1.25.40.10">
    <property type="entry name" value="Tetratricopeptide repeat domain"/>
    <property type="match status" value="2"/>
</dbReference>
<dbReference type="InterPro" id="IPR011990">
    <property type="entry name" value="TPR-like_helical_dom_sf"/>
</dbReference>
<dbReference type="AlphaFoldDB" id="A0A1Y2FQ41"/>
<proteinExistence type="predicted"/>
<reference evidence="2 3" key="1">
    <citation type="submission" date="2016-07" db="EMBL/GenBank/DDBJ databases">
        <title>Pervasive Adenine N6-methylation of Active Genes in Fungi.</title>
        <authorList>
            <consortium name="DOE Joint Genome Institute"/>
            <person name="Mondo S.J."/>
            <person name="Dannebaum R.O."/>
            <person name="Kuo R.C."/>
            <person name="Labutti K."/>
            <person name="Haridas S."/>
            <person name="Kuo A."/>
            <person name="Salamov A."/>
            <person name="Ahrendt S.R."/>
            <person name="Lipzen A."/>
            <person name="Sullivan W."/>
            <person name="Andreopoulos W.B."/>
            <person name="Clum A."/>
            <person name="Lindquist E."/>
            <person name="Daum C."/>
            <person name="Ramamoorthy G.K."/>
            <person name="Gryganskyi A."/>
            <person name="Culley D."/>
            <person name="Magnuson J.K."/>
            <person name="James T.Y."/>
            <person name="O'Malley M.A."/>
            <person name="Stajich J.E."/>
            <person name="Spatafora J.W."/>
            <person name="Visel A."/>
            <person name="Grigoriev I.V."/>
        </authorList>
    </citation>
    <scope>NUCLEOTIDE SEQUENCE [LARGE SCALE GENOMIC DNA]</scope>
    <source>
        <strain evidence="2 3">12-1054</strain>
    </source>
</reference>
<dbReference type="Proteomes" id="UP000193685">
    <property type="component" value="Unassembled WGS sequence"/>
</dbReference>
<dbReference type="RefSeq" id="XP_040727199.1">
    <property type="nucleotide sequence ID" value="XM_040871014.1"/>
</dbReference>
<dbReference type="STRING" id="56484.A0A1Y2FQ41"/>
<feature type="repeat" description="TPR" evidence="1">
    <location>
        <begin position="38"/>
        <end position="71"/>
    </location>
</feature>
<dbReference type="SUPFAM" id="SSF48452">
    <property type="entry name" value="TPR-like"/>
    <property type="match status" value="1"/>
</dbReference>
<dbReference type="OrthoDB" id="1914839at2759"/>